<comment type="caution">
    <text evidence="1">The sequence shown here is derived from an EMBL/GenBank/DDBJ whole genome shotgun (WGS) entry which is preliminary data.</text>
</comment>
<keyword evidence="2" id="KW-1185">Reference proteome</keyword>
<name>A0A0W0S0N9_9GAMM</name>
<dbReference type="RefSeq" id="WP_058442960.1">
    <property type="nucleotide sequence ID" value="NZ_CAAAHU010000021.1"/>
</dbReference>
<reference evidence="1 2" key="1">
    <citation type="submission" date="2015-11" db="EMBL/GenBank/DDBJ databases">
        <title>Genomic analysis of 38 Legionella species identifies large and diverse effector repertoires.</title>
        <authorList>
            <person name="Burstein D."/>
            <person name="Amaro F."/>
            <person name="Zusman T."/>
            <person name="Lifshitz Z."/>
            <person name="Cohen O."/>
            <person name="Gilbert J.A."/>
            <person name="Pupko T."/>
            <person name="Shuman H.A."/>
            <person name="Segal G."/>
        </authorList>
    </citation>
    <scope>NUCLEOTIDE SEQUENCE [LARGE SCALE GENOMIC DNA]</scope>
    <source>
        <strain evidence="1 2">ATCC 43878</strain>
    </source>
</reference>
<dbReference type="Gene3D" id="3.90.1140.10">
    <property type="entry name" value="Cyclic phosphodiesterase"/>
    <property type="match status" value="1"/>
</dbReference>
<sequence>MGYRISHHGKKILHNILRLNLYLVLILWGAPQAYAAQSTSVAINVYLKLPPHNAVTELVKKFNSFLDEKKIYSQYHLTPFLHEHPLHITLYLTNYHYSQLPQILKKVAEIAKRTAPITFRTKTIATSPSMYTMLFVISNKSLQQLADEIVISLMTLRDKQAKIPAWVQDDRNKKTSFLNFGSPNVFKNFSPHFSLFAADHLTKREATNLHAALISLLSEFNKPQTLDVKAQAIAIGIGLANEQGQIVKELHSFPLG</sequence>
<gene>
    <name evidence="1" type="ORF">Lbru_3001</name>
</gene>
<organism evidence="1 2">
    <name type="scientific">Legionella brunensis</name>
    <dbReference type="NCBI Taxonomy" id="29422"/>
    <lineage>
        <taxon>Bacteria</taxon>
        <taxon>Pseudomonadati</taxon>
        <taxon>Pseudomonadota</taxon>
        <taxon>Gammaproteobacteria</taxon>
        <taxon>Legionellales</taxon>
        <taxon>Legionellaceae</taxon>
        <taxon>Legionella</taxon>
    </lineage>
</organism>
<protein>
    <recommendedName>
        <fullName evidence="3">2'-5' RNA ligase superfamily protein</fullName>
    </recommendedName>
</protein>
<accession>A0A0W0S0N9</accession>
<dbReference type="PATRIC" id="fig|29422.6.peg.3177"/>
<evidence type="ECO:0000313" key="2">
    <source>
        <dbReference type="Proteomes" id="UP000054742"/>
    </source>
</evidence>
<evidence type="ECO:0000313" key="1">
    <source>
        <dbReference type="EMBL" id="KTC76894.1"/>
    </source>
</evidence>
<dbReference type="OrthoDB" id="79662at2"/>
<dbReference type="EMBL" id="LNXV01000036">
    <property type="protein sequence ID" value="KTC76894.1"/>
    <property type="molecule type" value="Genomic_DNA"/>
</dbReference>
<evidence type="ECO:0008006" key="3">
    <source>
        <dbReference type="Google" id="ProtNLM"/>
    </source>
</evidence>
<dbReference type="AlphaFoldDB" id="A0A0W0S0N9"/>
<dbReference type="Pfam" id="PF13563">
    <property type="entry name" value="2_5_RNA_ligase2"/>
    <property type="match status" value="1"/>
</dbReference>
<proteinExistence type="predicted"/>
<dbReference type="InterPro" id="IPR009097">
    <property type="entry name" value="Cyclic_Pdiesterase"/>
</dbReference>
<dbReference type="SUPFAM" id="SSF55144">
    <property type="entry name" value="LigT-like"/>
    <property type="match status" value="1"/>
</dbReference>
<dbReference type="Proteomes" id="UP000054742">
    <property type="component" value="Unassembled WGS sequence"/>
</dbReference>